<keyword evidence="2" id="KW-1185">Reference proteome</keyword>
<dbReference type="AlphaFoldDB" id="A0A8I5NKZ1"/>
<dbReference type="GeneTree" id="ENSGT01120000271815"/>
<protein>
    <submittedName>
        <fullName evidence="1">Uncharacterized protein</fullName>
    </submittedName>
</protein>
<name>A0A8I5NKZ1_PAPAN</name>
<reference evidence="1 2" key="1">
    <citation type="submission" date="2012-03" db="EMBL/GenBank/DDBJ databases">
        <title>Whole Genome Assembly of Papio anubis.</title>
        <authorList>
            <person name="Liu Y.L."/>
            <person name="Abraham K.A."/>
            <person name="Akbar H.A."/>
            <person name="Ali S.A."/>
            <person name="Anosike U.A."/>
            <person name="Aqrawi P.A."/>
            <person name="Arias F.A."/>
            <person name="Attaway T.A."/>
            <person name="Awwad R.A."/>
            <person name="Babu C.B."/>
            <person name="Bandaranaike D.B."/>
            <person name="Battles P.B."/>
            <person name="Bell A.B."/>
            <person name="Beltran B.B."/>
            <person name="Berhane-Mersha D.B."/>
            <person name="Bess C.B."/>
            <person name="Bickham C.B."/>
            <person name="Bolden T.B."/>
            <person name="Carter K.C."/>
            <person name="Chau D.C."/>
            <person name="Chavez A.C."/>
            <person name="Clerc-Blankenburg K.C."/>
            <person name="Coyle M.C."/>
            <person name="Dao M.D."/>
            <person name="Davila M.L.D."/>
            <person name="Davy-Carroll L.D."/>
            <person name="Denson S.D."/>
            <person name="Dinh H.D."/>
            <person name="Fernandez S.F."/>
            <person name="Fernando P.F."/>
            <person name="Forbes L.F."/>
            <person name="Francis C.F."/>
            <person name="Francisco L.F."/>
            <person name="Fu Q.F."/>
            <person name="Garcia-Iii R.G."/>
            <person name="Garrett T.G."/>
            <person name="Gross S.G."/>
            <person name="Gubbala S.G."/>
            <person name="Hirani K.H."/>
            <person name="Hogues M.H."/>
            <person name="Hollins B.H."/>
            <person name="Jackson L.J."/>
            <person name="Javaid M.J."/>
            <person name="Jhangiani S.J."/>
            <person name="Johnson A.J."/>
            <person name="Johnson B.J."/>
            <person name="Jones J.J."/>
            <person name="Joshi V.J."/>
            <person name="Kalu J.K."/>
            <person name="Khan N.K."/>
            <person name="Korchina V.K."/>
            <person name="Kovar C.K."/>
            <person name="Lago L.L."/>
            <person name="Lara F.L."/>
            <person name="Le T.-K.L."/>
            <person name="Lee S.L."/>
            <person name="Legall-Iii F.L."/>
            <person name="Lemon S.L."/>
            <person name="Liu J.L."/>
            <person name="Liu Y.-S.L."/>
            <person name="Liyanage D.L."/>
            <person name="Lopez J.L."/>
            <person name="Lorensuhewa L.L."/>
            <person name="Mata R.M."/>
            <person name="Mathew T.M."/>
            <person name="Mercado C.M."/>
            <person name="Mercado I.M."/>
            <person name="Morales K.M."/>
            <person name="Morgan M.M."/>
            <person name="Munidasa M.M."/>
            <person name="Ngo D.N."/>
            <person name="Nguyen L.N."/>
            <person name="Nguyen T.N."/>
            <person name="Nguyen N.N."/>
            <person name="Obregon M.O."/>
            <person name="Okwuonu G.O."/>
            <person name="Ongeri F.O."/>
            <person name="Onwere C.O."/>
            <person name="Osifeso I.O."/>
            <person name="Parra A.P."/>
            <person name="Patil S.P."/>
            <person name="Perez A.P."/>
            <person name="Perez Y.P."/>
            <person name="Pham C.P."/>
            <person name="Pu L.-L.P."/>
            <person name="Puazo M.P."/>
            <person name="Quiroz J.Q."/>
            <person name="Rouhana J.R."/>
            <person name="Ruiz M.R."/>
            <person name="Ruiz S.-J.R."/>
            <person name="Saada N.S."/>
            <person name="Santibanez J.S."/>
            <person name="Scheel M.S."/>
            <person name="Schneider B.S."/>
            <person name="Simmons D.S."/>
            <person name="Sisson I.S."/>
            <person name="Tang L.-Y.T."/>
            <person name="Thornton R.T."/>
            <person name="Tisius J.T."/>
            <person name="Toledanes G.T."/>
            <person name="Trejos Z.T."/>
            <person name="Usmani K.U."/>
            <person name="Varghese R.V."/>
            <person name="Vattathil S.V."/>
            <person name="Vee V.V."/>
            <person name="Walker D.W."/>
            <person name="Weissenberger G.W."/>
            <person name="White C.W."/>
            <person name="Williams A.W."/>
            <person name="Woodworth J.W."/>
            <person name="Wright R.W."/>
            <person name="Zhu Y.Z."/>
            <person name="Han Y.H."/>
            <person name="Newsham I.N."/>
            <person name="Nazareth L.N."/>
            <person name="Worley K.W."/>
            <person name="Muzny D.M."/>
            <person name="Rogers J.R."/>
            <person name="Gibbs R.G."/>
        </authorList>
    </citation>
    <scope>NUCLEOTIDE SEQUENCE [LARGE SCALE GENOMIC DNA]</scope>
</reference>
<dbReference type="Proteomes" id="UP000028761">
    <property type="component" value="Chromosome 9"/>
</dbReference>
<dbReference type="PANTHER" id="PTHR12138">
    <property type="entry name" value="PRIMATE-EXPANDED PROTEIN FAMILY"/>
    <property type="match status" value="1"/>
</dbReference>
<organism evidence="1 2">
    <name type="scientific">Papio anubis</name>
    <name type="common">Olive baboon</name>
    <dbReference type="NCBI Taxonomy" id="9555"/>
    <lineage>
        <taxon>Eukaryota</taxon>
        <taxon>Metazoa</taxon>
        <taxon>Chordata</taxon>
        <taxon>Craniata</taxon>
        <taxon>Vertebrata</taxon>
        <taxon>Euteleostomi</taxon>
        <taxon>Mammalia</taxon>
        <taxon>Eutheria</taxon>
        <taxon>Euarchontoglires</taxon>
        <taxon>Primates</taxon>
        <taxon>Haplorrhini</taxon>
        <taxon>Catarrhini</taxon>
        <taxon>Cercopithecidae</taxon>
        <taxon>Cercopithecinae</taxon>
        <taxon>Papio</taxon>
    </lineage>
</organism>
<dbReference type="PRINTS" id="PR02045">
    <property type="entry name" value="F138DOMAIN"/>
</dbReference>
<dbReference type="PANTHER" id="PTHR12138:SF162">
    <property type="entry name" value="CHROMOSOME UNDETERMINED SCAFFOLD_275, WHOLE GENOME SHOTGUN SEQUENCE"/>
    <property type="match status" value="1"/>
</dbReference>
<proteinExistence type="predicted"/>
<sequence length="135" mass="14664">AKIQPLHSSLGDRARLRLQKKKKKQKKKPGRVRVLLCHPGLELLGSSSPPTSASQSARITGACHHARLIFVFLVEMGIHHVGRPDLKLLTSGALHTLASQSAGITGVSHCAQPNSRFLSKKPYSPRESGILYSKC</sequence>
<evidence type="ECO:0000313" key="1">
    <source>
        <dbReference type="Ensembl" id="ENSPANP00000056458.1"/>
    </source>
</evidence>
<dbReference type="Ensembl" id="ENSPANT00000078068.1">
    <property type="protein sequence ID" value="ENSPANP00000056458.1"/>
    <property type="gene ID" value="ENSPANG00000046041.1"/>
</dbReference>
<reference evidence="1" key="3">
    <citation type="submission" date="2025-09" db="UniProtKB">
        <authorList>
            <consortium name="Ensembl"/>
        </authorList>
    </citation>
    <scope>IDENTIFICATION</scope>
</reference>
<reference evidence="1" key="2">
    <citation type="submission" date="2025-08" db="UniProtKB">
        <authorList>
            <consortium name="Ensembl"/>
        </authorList>
    </citation>
    <scope>IDENTIFICATION</scope>
</reference>
<evidence type="ECO:0000313" key="2">
    <source>
        <dbReference type="Proteomes" id="UP000028761"/>
    </source>
</evidence>
<accession>A0A8I5NKZ1</accession>